<accession>T1HLM6</accession>
<dbReference type="HOGENOM" id="CLU_3144544_0_0_1"/>
<dbReference type="InParanoid" id="T1HLM6"/>
<dbReference type="EnsemblMetazoa" id="RPRC004950-RA">
    <property type="protein sequence ID" value="RPRC004950-PA"/>
    <property type="gene ID" value="RPRC004950"/>
</dbReference>
<proteinExistence type="predicted"/>
<keyword evidence="2" id="KW-1185">Reference proteome</keyword>
<dbReference type="EMBL" id="ACPB03012064">
    <property type="status" value="NOT_ANNOTATED_CDS"/>
    <property type="molecule type" value="Genomic_DNA"/>
</dbReference>
<evidence type="ECO:0000313" key="2">
    <source>
        <dbReference type="Proteomes" id="UP000015103"/>
    </source>
</evidence>
<protein>
    <submittedName>
        <fullName evidence="1">Uncharacterized protein</fullName>
    </submittedName>
</protein>
<organism evidence="1 2">
    <name type="scientific">Rhodnius prolixus</name>
    <name type="common">Triatomid bug</name>
    <dbReference type="NCBI Taxonomy" id="13249"/>
    <lineage>
        <taxon>Eukaryota</taxon>
        <taxon>Metazoa</taxon>
        <taxon>Ecdysozoa</taxon>
        <taxon>Arthropoda</taxon>
        <taxon>Hexapoda</taxon>
        <taxon>Insecta</taxon>
        <taxon>Pterygota</taxon>
        <taxon>Neoptera</taxon>
        <taxon>Paraneoptera</taxon>
        <taxon>Hemiptera</taxon>
        <taxon>Heteroptera</taxon>
        <taxon>Panheteroptera</taxon>
        <taxon>Cimicomorpha</taxon>
        <taxon>Reduviidae</taxon>
        <taxon>Triatominae</taxon>
        <taxon>Rhodnius</taxon>
    </lineage>
</organism>
<name>T1HLM6_RHOPR</name>
<dbReference type="VEuPathDB" id="VectorBase:RPRC004950"/>
<dbReference type="AlphaFoldDB" id="T1HLM6"/>
<dbReference type="Proteomes" id="UP000015103">
    <property type="component" value="Unassembled WGS sequence"/>
</dbReference>
<evidence type="ECO:0000313" key="1">
    <source>
        <dbReference type="EnsemblMetazoa" id="RPRC004950-PA"/>
    </source>
</evidence>
<reference evidence="1" key="1">
    <citation type="submission" date="2015-05" db="UniProtKB">
        <authorList>
            <consortium name="EnsemblMetazoa"/>
        </authorList>
    </citation>
    <scope>IDENTIFICATION</scope>
</reference>
<sequence>MMKLDVYKCKYAAIFPTFLLKVHLLGCANLHGKRSGRKWNRAHYVARRR</sequence>